<feature type="domain" description="HAMP" evidence="16">
    <location>
        <begin position="188"/>
        <end position="239"/>
    </location>
</feature>
<comment type="caution">
    <text evidence="17">The sequence shown here is derived from an EMBL/GenBank/DDBJ whole genome shotgun (WGS) entry which is preliminary data.</text>
</comment>
<evidence type="ECO:0000256" key="4">
    <source>
        <dbReference type="ARBA" id="ARBA00022475"/>
    </source>
</evidence>
<keyword evidence="18" id="KW-1185">Reference proteome</keyword>
<evidence type="ECO:0000259" key="16">
    <source>
        <dbReference type="PROSITE" id="PS50885"/>
    </source>
</evidence>
<evidence type="ECO:0000256" key="14">
    <source>
        <dbReference type="SAM" id="Phobius"/>
    </source>
</evidence>
<dbReference type="GO" id="GO:0005524">
    <property type="term" value="F:ATP binding"/>
    <property type="evidence" value="ECO:0007669"/>
    <property type="project" value="UniProtKB-KW"/>
</dbReference>
<evidence type="ECO:0000256" key="11">
    <source>
        <dbReference type="ARBA" id="ARBA00022989"/>
    </source>
</evidence>
<dbReference type="SMART" id="SM00387">
    <property type="entry name" value="HATPase_c"/>
    <property type="match status" value="1"/>
</dbReference>
<evidence type="ECO:0000256" key="3">
    <source>
        <dbReference type="ARBA" id="ARBA00012438"/>
    </source>
</evidence>
<reference evidence="17" key="1">
    <citation type="submission" date="2021-03" db="EMBL/GenBank/DDBJ databases">
        <title>Bacillus suaedae sp. nov., isolated from Suaeda aralocaspica.</title>
        <authorList>
            <person name="Lei R.F.R."/>
        </authorList>
    </citation>
    <scope>NUCLEOTIDE SEQUENCE</scope>
    <source>
        <strain evidence="17">YZJH907-2</strain>
    </source>
</reference>
<dbReference type="Gene3D" id="1.10.287.130">
    <property type="match status" value="1"/>
</dbReference>
<proteinExistence type="predicted"/>
<evidence type="ECO:0000256" key="8">
    <source>
        <dbReference type="ARBA" id="ARBA00022741"/>
    </source>
</evidence>
<evidence type="ECO:0000256" key="12">
    <source>
        <dbReference type="ARBA" id="ARBA00023012"/>
    </source>
</evidence>
<dbReference type="PROSITE" id="PS50885">
    <property type="entry name" value="HAMP"/>
    <property type="match status" value="1"/>
</dbReference>
<dbReference type="InterPro" id="IPR005467">
    <property type="entry name" value="His_kinase_dom"/>
</dbReference>
<keyword evidence="7 14" id="KW-0812">Transmembrane</keyword>
<feature type="domain" description="Histidine kinase" evidence="15">
    <location>
        <begin position="254"/>
        <end position="447"/>
    </location>
</feature>
<dbReference type="GO" id="GO:0000155">
    <property type="term" value="F:phosphorelay sensor kinase activity"/>
    <property type="evidence" value="ECO:0007669"/>
    <property type="project" value="InterPro"/>
</dbReference>
<dbReference type="InterPro" id="IPR003661">
    <property type="entry name" value="HisK_dim/P_dom"/>
</dbReference>
<evidence type="ECO:0000256" key="2">
    <source>
        <dbReference type="ARBA" id="ARBA00004651"/>
    </source>
</evidence>
<evidence type="ECO:0000256" key="1">
    <source>
        <dbReference type="ARBA" id="ARBA00000085"/>
    </source>
</evidence>
<dbReference type="PANTHER" id="PTHR45528">
    <property type="entry name" value="SENSOR HISTIDINE KINASE CPXA"/>
    <property type="match status" value="1"/>
</dbReference>
<dbReference type="EC" id="2.7.13.3" evidence="3"/>
<evidence type="ECO:0000313" key="17">
    <source>
        <dbReference type="EMBL" id="MBP3951595.1"/>
    </source>
</evidence>
<evidence type="ECO:0000256" key="6">
    <source>
        <dbReference type="ARBA" id="ARBA00022679"/>
    </source>
</evidence>
<organism evidence="17 18">
    <name type="scientific">Halalkalibacter suaedae</name>
    <dbReference type="NCBI Taxonomy" id="2822140"/>
    <lineage>
        <taxon>Bacteria</taxon>
        <taxon>Bacillati</taxon>
        <taxon>Bacillota</taxon>
        <taxon>Bacilli</taxon>
        <taxon>Bacillales</taxon>
        <taxon>Bacillaceae</taxon>
        <taxon>Halalkalibacter</taxon>
    </lineage>
</organism>
<dbReference type="AlphaFoldDB" id="A0A941ANG2"/>
<feature type="transmembrane region" description="Helical" evidence="14">
    <location>
        <begin position="12"/>
        <end position="35"/>
    </location>
</feature>
<dbReference type="Pfam" id="PF02518">
    <property type="entry name" value="HATPase_c"/>
    <property type="match status" value="1"/>
</dbReference>
<dbReference type="Proteomes" id="UP000678228">
    <property type="component" value="Unassembled WGS sequence"/>
</dbReference>
<keyword evidence="10" id="KW-0067">ATP-binding</keyword>
<comment type="catalytic activity">
    <reaction evidence="1">
        <text>ATP + protein L-histidine = ADP + protein N-phospho-L-histidine.</text>
        <dbReference type="EC" id="2.7.13.3"/>
    </reaction>
</comment>
<protein>
    <recommendedName>
        <fullName evidence="3">histidine kinase</fullName>
        <ecNumber evidence="3">2.7.13.3</ecNumber>
    </recommendedName>
</protein>
<dbReference type="InterPro" id="IPR036097">
    <property type="entry name" value="HisK_dim/P_sf"/>
</dbReference>
<dbReference type="SUPFAM" id="SSF55874">
    <property type="entry name" value="ATPase domain of HSP90 chaperone/DNA topoisomerase II/histidine kinase"/>
    <property type="match status" value="1"/>
</dbReference>
<evidence type="ECO:0000256" key="13">
    <source>
        <dbReference type="ARBA" id="ARBA00023136"/>
    </source>
</evidence>
<dbReference type="PROSITE" id="PS50109">
    <property type="entry name" value="HIS_KIN"/>
    <property type="match status" value="1"/>
</dbReference>
<accession>A0A941ANG2</accession>
<keyword evidence="8" id="KW-0547">Nucleotide-binding</keyword>
<dbReference type="Gene3D" id="6.10.340.10">
    <property type="match status" value="1"/>
</dbReference>
<evidence type="ECO:0000313" key="18">
    <source>
        <dbReference type="Proteomes" id="UP000678228"/>
    </source>
</evidence>
<dbReference type="SUPFAM" id="SSF47384">
    <property type="entry name" value="Homodimeric domain of signal transducing histidine kinase"/>
    <property type="match status" value="1"/>
</dbReference>
<evidence type="ECO:0000256" key="10">
    <source>
        <dbReference type="ARBA" id="ARBA00022840"/>
    </source>
</evidence>
<keyword evidence="12" id="KW-0902">Two-component regulatory system</keyword>
<dbReference type="SMART" id="SM00304">
    <property type="entry name" value="HAMP"/>
    <property type="match status" value="1"/>
</dbReference>
<name>A0A941ANG2_9BACI</name>
<keyword evidence="5" id="KW-0597">Phosphoprotein</keyword>
<dbReference type="InterPro" id="IPR003594">
    <property type="entry name" value="HATPase_dom"/>
</dbReference>
<keyword evidence="6" id="KW-0808">Transferase</keyword>
<dbReference type="Pfam" id="PF00512">
    <property type="entry name" value="HisKA"/>
    <property type="match status" value="1"/>
</dbReference>
<evidence type="ECO:0000256" key="9">
    <source>
        <dbReference type="ARBA" id="ARBA00022777"/>
    </source>
</evidence>
<feature type="transmembrane region" description="Helical" evidence="14">
    <location>
        <begin position="166"/>
        <end position="187"/>
    </location>
</feature>
<keyword evidence="9 17" id="KW-0418">Kinase</keyword>
<dbReference type="InterPro" id="IPR050398">
    <property type="entry name" value="HssS/ArlS-like"/>
</dbReference>
<evidence type="ECO:0000259" key="15">
    <source>
        <dbReference type="PROSITE" id="PS50109"/>
    </source>
</evidence>
<dbReference type="InterPro" id="IPR003660">
    <property type="entry name" value="HAMP_dom"/>
</dbReference>
<comment type="subcellular location">
    <subcellularLocation>
        <location evidence="2">Cell membrane</location>
        <topology evidence="2">Multi-pass membrane protein</topology>
    </subcellularLocation>
</comment>
<gene>
    <name evidence="17" type="ORF">J7W16_10645</name>
</gene>
<sequence length="447" mass="51952">MKPRFTLQTNHLVLILSAMCILPLSFPIASLFVYIPALVVQQDELDVYNSQEVEESWHAKAKGFDLLSDSELIAALEQTVEQYKTANVFWIDEKGKTRFISDEELSIPDVWDPSYTVSFMKASYDRDPFTVVAFIGESTNDGFVVLQIDRTYMDYPIKQIDDYFEYIYFAVVALLLFLFLILSWLFFRSIRKRIVRLQSSMEVDHHDIPNKVVVGEMDEIGALEESFNQMIDRLTASRRREQEEEKLRKDLIANLSHDLRTPLATIRAHTYSLQKEELSMEGNDSITIIDQKIDHLHTLIENLLSYTLLTSGRYTLKREKVDVNRIIRMTLKAWYPFFEKEQFVVDIALFEETVYWQIDRNWFERILDNLFQNVLRHAKSGKYIRITCKGKTITIEDKGPGMKGTTDQSGVGIGLTIVELMIKEMEMSWEIDSSTKGTVVTITKHKV</sequence>
<dbReference type="EMBL" id="JAGKSQ010000004">
    <property type="protein sequence ID" value="MBP3951595.1"/>
    <property type="molecule type" value="Genomic_DNA"/>
</dbReference>
<dbReference type="RefSeq" id="WP_210597296.1">
    <property type="nucleotide sequence ID" value="NZ_JAGKSQ010000004.1"/>
</dbReference>
<dbReference type="GO" id="GO:0005886">
    <property type="term" value="C:plasma membrane"/>
    <property type="evidence" value="ECO:0007669"/>
    <property type="project" value="UniProtKB-SubCell"/>
</dbReference>
<keyword evidence="13 14" id="KW-0472">Membrane</keyword>
<dbReference type="InterPro" id="IPR036890">
    <property type="entry name" value="HATPase_C_sf"/>
</dbReference>
<keyword evidence="11 14" id="KW-1133">Transmembrane helix</keyword>
<dbReference type="CDD" id="cd00082">
    <property type="entry name" value="HisKA"/>
    <property type="match status" value="1"/>
</dbReference>
<dbReference type="CDD" id="cd06225">
    <property type="entry name" value="HAMP"/>
    <property type="match status" value="1"/>
</dbReference>
<keyword evidence="4" id="KW-1003">Cell membrane</keyword>
<dbReference type="PANTHER" id="PTHR45528:SF1">
    <property type="entry name" value="SENSOR HISTIDINE KINASE CPXA"/>
    <property type="match status" value="1"/>
</dbReference>
<dbReference type="SMART" id="SM00388">
    <property type="entry name" value="HisKA"/>
    <property type="match status" value="1"/>
</dbReference>
<evidence type="ECO:0000256" key="7">
    <source>
        <dbReference type="ARBA" id="ARBA00022692"/>
    </source>
</evidence>
<dbReference type="Gene3D" id="3.30.565.10">
    <property type="entry name" value="Histidine kinase-like ATPase, C-terminal domain"/>
    <property type="match status" value="1"/>
</dbReference>
<evidence type="ECO:0000256" key="5">
    <source>
        <dbReference type="ARBA" id="ARBA00022553"/>
    </source>
</evidence>